<organism evidence="2 3">
    <name type="scientific">Litoribrevibacter albus</name>
    <dbReference type="NCBI Taxonomy" id="1473156"/>
    <lineage>
        <taxon>Bacteria</taxon>
        <taxon>Pseudomonadati</taxon>
        <taxon>Pseudomonadota</taxon>
        <taxon>Gammaproteobacteria</taxon>
        <taxon>Oceanospirillales</taxon>
        <taxon>Oceanospirillaceae</taxon>
        <taxon>Litoribrevibacter</taxon>
    </lineage>
</organism>
<sequence length="656" mass="75074">MAHNEFTTQVGSHWAWKQSLVESIGRYEAWLKQNQLLTEEANSRLQETITTLGQEDILIAFVGEFSRGKTELINALFFADYDQRILPSKAGRTTMCPTEIFYDRKESRCYIKLLPIETRQASSSMLELSELGDWWHEIPIDPSHPEAMADALKQVSKVKSVPPKQARDLGFDPEHLEKCPETQGMVIIPCWRHAIISIQHPLLKKGLRILDTPGLNALGSEPELTLKMLPKAQAVVFVLSADTGVTASDMEVWETHIGSLPQSKYMVKYAVMNKIDALWDDLDGPDSVKQAINHVHNNTARILQLNAEDIMPLSAKQGLIGKVKGNKELLEQSGILQLEKALANRLVSTREHIIRNQMLKDITAMALASRATVSGHYQMLHDQLEQLEKAPDQTKEIHRLNDNLKREYGIYQKKLLTIKSSKSLVKQQWRILNEKASTKVLNTAILEAHHKLLGSWSTIGMGRAIERFFLHISNELQHFHKEAELANRMLNGIYGRFEQSGDRIKAPEIDSERYIKELDKLHLQADKFRTHLKTILTEQHIVVKRFIGTLVNQVKELHSELRNEINHWPNEAIRPLVQNTHEHKRILEQQMMRFKELIQTGKTRQQQKAITEKMLKEFEDNIRQIDAICKDIQMPGQNKPSKVIDLQSAKSKLQAG</sequence>
<dbReference type="Pfam" id="PF00350">
    <property type="entry name" value="Dynamin_N"/>
    <property type="match status" value="1"/>
</dbReference>
<reference evidence="2" key="2">
    <citation type="submission" date="2023-01" db="EMBL/GenBank/DDBJ databases">
        <title>Draft genome sequence of Litoribrevibacter albus strain NBRC 110071.</title>
        <authorList>
            <person name="Sun Q."/>
            <person name="Mori K."/>
        </authorList>
    </citation>
    <scope>NUCLEOTIDE SEQUENCE</scope>
    <source>
        <strain evidence="2">NBRC 110071</strain>
    </source>
</reference>
<evidence type="ECO:0000313" key="2">
    <source>
        <dbReference type="EMBL" id="GLQ30557.1"/>
    </source>
</evidence>
<dbReference type="InterPro" id="IPR027417">
    <property type="entry name" value="P-loop_NTPase"/>
</dbReference>
<dbReference type="InterPro" id="IPR051943">
    <property type="entry name" value="TRAFAC_Dynamin-like_GTPase"/>
</dbReference>
<dbReference type="RefSeq" id="WP_284379613.1">
    <property type="nucleotide sequence ID" value="NZ_BSNM01000006.1"/>
</dbReference>
<dbReference type="Proteomes" id="UP001161389">
    <property type="component" value="Unassembled WGS sequence"/>
</dbReference>
<dbReference type="AlphaFoldDB" id="A0AA37S9B1"/>
<protein>
    <recommendedName>
        <fullName evidence="1">Dynamin N-terminal domain-containing protein</fullName>
    </recommendedName>
</protein>
<proteinExistence type="predicted"/>
<dbReference type="PANTHER" id="PTHR43681">
    <property type="entry name" value="TRANSMEMBRANE GTPASE FZO"/>
    <property type="match status" value="1"/>
</dbReference>
<reference evidence="2" key="1">
    <citation type="journal article" date="2014" name="Int. J. Syst. Evol. Microbiol.">
        <title>Complete genome sequence of Corynebacterium casei LMG S-19264T (=DSM 44701T), isolated from a smear-ripened cheese.</title>
        <authorList>
            <consortium name="US DOE Joint Genome Institute (JGI-PGF)"/>
            <person name="Walter F."/>
            <person name="Albersmeier A."/>
            <person name="Kalinowski J."/>
            <person name="Ruckert C."/>
        </authorList>
    </citation>
    <scope>NUCLEOTIDE SEQUENCE</scope>
    <source>
        <strain evidence="2">NBRC 110071</strain>
    </source>
</reference>
<comment type="caution">
    <text evidence="2">The sequence shown here is derived from an EMBL/GenBank/DDBJ whole genome shotgun (WGS) entry which is preliminary data.</text>
</comment>
<evidence type="ECO:0000259" key="1">
    <source>
        <dbReference type="Pfam" id="PF00350"/>
    </source>
</evidence>
<gene>
    <name evidence="2" type="ORF">GCM10007876_10350</name>
</gene>
<name>A0AA37S9B1_9GAMM</name>
<dbReference type="EMBL" id="BSNM01000006">
    <property type="protein sequence ID" value="GLQ30557.1"/>
    <property type="molecule type" value="Genomic_DNA"/>
</dbReference>
<evidence type="ECO:0000313" key="3">
    <source>
        <dbReference type="Proteomes" id="UP001161389"/>
    </source>
</evidence>
<dbReference type="SUPFAM" id="SSF52540">
    <property type="entry name" value="P-loop containing nucleoside triphosphate hydrolases"/>
    <property type="match status" value="1"/>
</dbReference>
<keyword evidence="3" id="KW-1185">Reference proteome</keyword>
<dbReference type="Gene3D" id="3.40.50.300">
    <property type="entry name" value="P-loop containing nucleotide triphosphate hydrolases"/>
    <property type="match status" value="2"/>
</dbReference>
<dbReference type="InterPro" id="IPR045063">
    <property type="entry name" value="Dynamin_N"/>
</dbReference>
<dbReference type="PANTHER" id="PTHR43681:SF1">
    <property type="entry name" value="SARCALUMENIN"/>
    <property type="match status" value="1"/>
</dbReference>
<feature type="domain" description="Dynamin N-terminal" evidence="1">
    <location>
        <begin position="59"/>
        <end position="254"/>
    </location>
</feature>
<accession>A0AA37S9B1</accession>